<sequence length="334" mass="37229">MRLMTGRHAPFCYGMAQDNSFYSFDTQAGRNAVVLLAGHLPASTITPFCEAFSAASSLFARHDTDIVLLVGSTSPYVPEFLALSFLGVTTVFCMEEFFAHYGFSNDMPESFVMDRAGRIITALDMTSPATCVTHTENVLAALISEKRREVGLPAPLLLVPHVFDAAFCHDLIDIFERSPQTQGGMASTGMNGKPVHRIDENKKKRTDFLVPPDSDLARHILERLDTSCVPEIKKAFQFEAQHVDRLVLARYDAPSGHFLRHRDNLAPAVMFRKFALSLNLNTSEYDGGFLTFPEYNDHYYKPQTGAAIIFSASLLHEATPVTRGSRYCLLTFFH</sequence>
<dbReference type="PROSITE" id="PS51471">
    <property type="entry name" value="FE2OG_OXY"/>
    <property type="match status" value="1"/>
</dbReference>
<dbReference type="Proteomes" id="UP000597459">
    <property type="component" value="Unassembled WGS sequence"/>
</dbReference>
<dbReference type="Gene3D" id="2.60.120.620">
    <property type="entry name" value="q2cbj1_9rhob like domain"/>
    <property type="match status" value="1"/>
</dbReference>
<evidence type="ECO:0000256" key="6">
    <source>
        <dbReference type="ARBA" id="ARBA00023004"/>
    </source>
</evidence>
<dbReference type="EMBL" id="WOTH01000031">
    <property type="protein sequence ID" value="NHO54746.1"/>
    <property type="molecule type" value="Genomic_DNA"/>
</dbReference>
<evidence type="ECO:0000256" key="1">
    <source>
        <dbReference type="ARBA" id="ARBA00001961"/>
    </source>
</evidence>
<dbReference type="InterPro" id="IPR044862">
    <property type="entry name" value="Pro_4_hyd_alph_FE2OG_OXY"/>
</dbReference>
<dbReference type="GO" id="GO:0051213">
    <property type="term" value="F:dioxygenase activity"/>
    <property type="evidence" value="ECO:0007669"/>
    <property type="project" value="UniProtKB-KW"/>
</dbReference>
<dbReference type="SMART" id="SM00702">
    <property type="entry name" value="P4Hc"/>
    <property type="match status" value="1"/>
</dbReference>
<dbReference type="GO" id="GO:0016705">
    <property type="term" value="F:oxidoreductase activity, acting on paired donors, with incorporation or reduction of molecular oxygen"/>
    <property type="evidence" value="ECO:0007669"/>
    <property type="project" value="InterPro"/>
</dbReference>
<evidence type="ECO:0000313" key="9">
    <source>
        <dbReference type="Proteomes" id="UP000597459"/>
    </source>
</evidence>
<accession>A0A967B9Q8</accession>
<reference evidence="8" key="1">
    <citation type="submission" date="2019-11" db="EMBL/GenBank/DDBJ databases">
        <title>Description of new Acetobacter species.</title>
        <authorList>
            <person name="Cleenwerck I."/>
            <person name="Sombolestani A.S."/>
        </authorList>
    </citation>
    <scope>NUCLEOTIDE SEQUENCE</scope>
    <source>
        <strain evidence="8">LMG 1626</strain>
    </source>
</reference>
<organism evidence="8 9">
    <name type="scientific">Acetobacter estunensis</name>
    <dbReference type="NCBI Taxonomy" id="104097"/>
    <lineage>
        <taxon>Bacteria</taxon>
        <taxon>Pseudomonadati</taxon>
        <taxon>Pseudomonadota</taxon>
        <taxon>Alphaproteobacteria</taxon>
        <taxon>Acetobacterales</taxon>
        <taxon>Acetobacteraceae</taxon>
        <taxon>Acetobacter</taxon>
    </lineage>
</organism>
<keyword evidence="9" id="KW-1185">Reference proteome</keyword>
<dbReference type="InterPro" id="IPR005123">
    <property type="entry name" value="Oxoglu/Fe-dep_dioxygenase_dom"/>
</dbReference>
<evidence type="ECO:0000256" key="4">
    <source>
        <dbReference type="ARBA" id="ARBA00022964"/>
    </source>
</evidence>
<keyword evidence="3" id="KW-0847">Vitamin C</keyword>
<protein>
    <recommendedName>
        <fullName evidence="7">Fe2OG dioxygenase domain-containing protein</fullName>
    </recommendedName>
</protein>
<dbReference type="Pfam" id="PF13640">
    <property type="entry name" value="2OG-FeII_Oxy_3"/>
    <property type="match status" value="1"/>
</dbReference>
<feature type="domain" description="Fe2OG dioxygenase" evidence="7">
    <location>
        <begin position="242"/>
        <end position="334"/>
    </location>
</feature>
<evidence type="ECO:0000313" key="8">
    <source>
        <dbReference type="EMBL" id="NHO54746.1"/>
    </source>
</evidence>
<comment type="cofactor">
    <cofactor evidence="1">
        <name>L-ascorbate</name>
        <dbReference type="ChEBI" id="CHEBI:38290"/>
    </cofactor>
</comment>
<dbReference type="GO" id="GO:0005506">
    <property type="term" value="F:iron ion binding"/>
    <property type="evidence" value="ECO:0007669"/>
    <property type="project" value="InterPro"/>
</dbReference>
<evidence type="ECO:0000256" key="2">
    <source>
        <dbReference type="ARBA" id="ARBA00022723"/>
    </source>
</evidence>
<gene>
    <name evidence="8" type="ORF">GOB87_12460</name>
</gene>
<dbReference type="AlphaFoldDB" id="A0A967B9Q8"/>
<dbReference type="GO" id="GO:0031418">
    <property type="term" value="F:L-ascorbic acid binding"/>
    <property type="evidence" value="ECO:0007669"/>
    <property type="project" value="UniProtKB-KW"/>
</dbReference>
<keyword evidence="2" id="KW-0479">Metal-binding</keyword>
<evidence type="ECO:0000259" key="7">
    <source>
        <dbReference type="PROSITE" id="PS51471"/>
    </source>
</evidence>
<dbReference type="InterPro" id="IPR006620">
    <property type="entry name" value="Pro_4_hyd_alph"/>
</dbReference>
<evidence type="ECO:0000256" key="5">
    <source>
        <dbReference type="ARBA" id="ARBA00023002"/>
    </source>
</evidence>
<keyword evidence="6" id="KW-0408">Iron</keyword>
<proteinExistence type="predicted"/>
<keyword evidence="4" id="KW-0223">Dioxygenase</keyword>
<comment type="caution">
    <text evidence="8">The sequence shown here is derived from an EMBL/GenBank/DDBJ whole genome shotgun (WGS) entry which is preliminary data.</text>
</comment>
<keyword evidence="5" id="KW-0560">Oxidoreductase</keyword>
<name>A0A967B9Q8_9PROT</name>
<evidence type="ECO:0000256" key="3">
    <source>
        <dbReference type="ARBA" id="ARBA00022896"/>
    </source>
</evidence>